<organism evidence="1 2">
    <name type="scientific">Oceanirhabdus seepicola</name>
    <dbReference type="NCBI Taxonomy" id="2828781"/>
    <lineage>
        <taxon>Bacteria</taxon>
        <taxon>Bacillati</taxon>
        <taxon>Bacillota</taxon>
        <taxon>Clostridia</taxon>
        <taxon>Eubacteriales</taxon>
        <taxon>Clostridiaceae</taxon>
        <taxon>Oceanirhabdus</taxon>
    </lineage>
</organism>
<dbReference type="RefSeq" id="WP_250858800.1">
    <property type="nucleotide sequence ID" value="NZ_JAGSOJ010000002.1"/>
</dbReference>
<evidence type="ECO:0000313" key="2">
    <source>
        <dbReference type="Proteomes" id="UP001056429"/>
    </source>
</evidence>
<proteinExistence type="predicted"/>
<keyword evidence="2" id="KW-1185">Reference proteome</keyword>
<evidence type="ECO:0000313" key="1">
    <source>
        <dbReference type="EMBL" id="MCM1989774.1"/>
    </source>
</evidence>
<reference evidence="1" key="1">
    <citation type="journal article" date="2021" name="mSystems">
        <title>Bacteria and Archaea Synergistically Convert Glycine Betaine to Biogenic Methane in the Formosa Cold Seep of the South China Sea.</title>
        <authorList>
            <person name="Li L."/>
            <person name="Zhang W."/>
            <person name="Zhang S."/>
            <person name="Song L."/>
            <person name="Sun Q."/>
            <person name="Zhang H."/>
            <person name="Xiang H."/>
            <person name="Dong X."/>
        </authorList>
    </citation>
    <scope>NUCLEOTIDE SEQUENCE</scope>
    <source>
        <strain evidence="1">ZWT</strain>
    </source>
</reference>
<dbReference type="AlphaFoldDB" id="A0A9J6P0Q1"/>
<reference evidence="1" key="2">
    <citation type="submission" date="2021-04" db="EMBL/GenBank/DDBJ databases">
        <authorList>
            <person name="Dong X."/>
        </authorList>
    </citation>
    <scope>NUCLEOTIDE SEQUENCE</scope>
    <source>
        <strain evidence="1">ZWT</strain>
    </source>
</reference>
<sequence length="70" mass="7929">MSKRTYEITINEGSAPNKKLVFDCEYDCAEEMNNSQVITTAVANSVIQTKDVRWIQDIRDITNETGTITN</sequence>
<name>A0A9J6P0Q1_9CLOT</name>
<accession>A0A9J6P0Q1</accession>
<dbReference type="Proteomes" id="UP001056429">
    <property type="component" value="Unassembled WGS sequence"/>
</dbReference>
<protein>
    <submittedName>
        <fullName evidence="1">Uncharacterized protein</fullName>
    </submittedName>
</protein>
<comment type="caution">
    <text evidence="1">The sequence shown here is derived from an EMBL/GenBank/DDBJ whole genome shotgun (WGS) entry which is preliminary data.</text>
</comment>
<dbReference type="EMBL" id="JAGSOJ010000002">
    <property type="protein sequence ID" value="MCM1989774.1"/>
    <property type="molecule type" value="Genomic_DNA"/>
</dbReference>
<gene>
    <name evidence="1" type="ORF">KDK92_08485</name>
</gene>